<dbReference type="SUPFAM" id="SSF48179">
    <property type="entry name" value="6-phosphogluconate dehydrogenase C-terminal domain-like"/>
    <property type="match status" value="1"/>
</dbReference>
<dbReference type="Gene3D" id="3.40.50.720">
    <property type="entry name" value="NAD(P)-binding Rossmann-like Domain"/>
    <property type="match status" value="2"/>
</dbReference>
<reference evidence="10 11" key="1">
    <citation type="submission" date="2019-10" db="EMBL/GenBank/DDBJ databases">
        <title>Unraveling microbial dark matter from salterns through culturing: the case of the genus Halosegnis.</title>
        <authorList>
            <person name="Duran-Viseras A."/>
            <person name="Andrei A.-S."/>
            <person name="Vera-Gargallo B."/>
            <person name="Ghai R."/>
            <person name="Sanchez-Porro C."/>
            <person name="Ventosa A."/>
        </authorList>
    </citation>
    <scope>NUCLEOTIDE SEQUENCE [LARGE SCALE GENOMIC DNA]</scope>
    <source>
        <strain evidence="10 11">F18-79</strain>
    </source>
</reference>
<dbReference type="InterPro" id="IPR036291">
    <property type="entry name" value="NAD(P)-bd_dom_sf"/>
</dbReference>
<dbReference type="GO" id="GO:0016628">
    <property type="term" value="F:oxidoreductase activity, acting on the CH-CH group of donors, NAD or NADP as acceptor"/>
    <property type="evidence" value="ECO:0007669"/>
    <property type="project" value="InterPro"/>
</dbReference>
<feature type="domain" description="UDP-glucose/GDP-mannose dehydrogenase C-terminal" evidence="9">
    <location>
        <begin position="297"/>
        <end position="390"/>
    </location>
</feature>
<dbReference type="RefSeq" id="WP_152133939.1">
    <property type="nucleotide sequence ID" value="NZ_QKKZ01000002.1"/>
</dbReference>
<evidence type="ECO:0000313" key="11">
    <source>
        <dbReference type="Proteomes" id="UP000326865"/>
    </source>
</evidence>
<dbReference type="InterPro" id="IPR001732">
    <property type="entry name" value="UDP-Glc/GDP-Man_DH_N"/>
</dbReference>
<evidence type="ECO:0000256" key="4">
    <source>
        <dbReference type="ARBA" id="ARBA00023002"/>
    </source>
</evidence>
<dbReference type="AlphaFoldDB" id="A0A5N5U854"/>
<dbReference type="InterPro" id="IPR014026">
    <property type="entry name" value="UDP-Glc/GDP-Man_DH_dimer"/>
</dbReference>
<evidence type="ECO:0000259" key="9">
    <source>
        <dbReference type="SMART" id="SM00984"/>
    </source>
</evidence>
<organism evidence="10 11">
    <name type="scientific">Halosegnis rubeus</name>
    <dbReference type="NCBI Taxonomy" id="2212850"/>
    <lineage>
        <taxon>Archaea</taxon>
        <taxon>Methanobacteriati</taxon>
        <taxon>Methanobacteriota</taxon>
        <taxon>Stenosarchaea group</taxon>
        <taxon>Halobacteria</taxon>
        <taxon>Halobacteriales</taxon>
        <taxon>Natronomonadaceae</taxon>
        <taxon>Halosegnis</taxon>
    </lineage>
</organism>
<dbReference type="GO" id="GO:0089714">
    <property type="term" value="F:UDP-N-acetyl-D-mannosamine dehydrogenase activity"/>
    <property type="evidence" value="ECO:0007669"/>
    <property type="project" value="UniProtKB-EC"/>
</dbReference>
<proteinExistence type="inferred from homology"/>
<dbReference type="Pfam" id="PF03720">
    <property type="entry name" value="UDPG_MGDP_dh_C"/>
    <property type="match status" value="1"/>
</dbReference>
<dbReference type="SUPFAM" id="SSF51735">
    <property type="entry name" value="NAD(P)-binding Rossmann-fold domains"/>
    <property type="match status" value="1"/>
</dbReference>
<dbReference type="InterPro" id="IPR008927">
    <property type="entry name" value="6-PGluconate_DH-like_C_sf"/>
</dbReference>
<dbReference type="GO" id="GO:0000271">
    <property type="term" value="P:polysaccharide biosynthetic process"/>
    <property type="evidence" value="ECO:0007669"/>
    <property type="project" value="InterPro"/>
</dbReference>
<keyword evidence="5" id="KW-0520">NAD</keyword>
<dbReference type="GO" id="GO:0051287">
    <property type="term" value="F:NAD binding"/>
    <property type="evidence" value="ECO:0007669"/>
    <property type="project" value="InterPro"/>
</dbReference>
<evidence type="ECO:0000313" key="10">
    <source>
        <dbReference type="EMBL" id="KAB7514697.1"/>
    </source>
</evidence>
<comment type="similarity">
    <text evidence="1 8">Belongs to the UDP-glucose/GDP-mannose dehydrogenase family.</text>
</comment>
<dbReference type="InterPro" id="IPR036220">
    <property type="entry name" value="UDP-Glc/GDP-Man_DH_C_sf"/>
</dbReference>
<dbReference type="InterPro" id="IPR014027">
    <property type="entry name" value="UDP-Glc/GDP-Man_DH_C"/>
</dbReference>
<evidence type="ECO:0000256" key="6">
    <source>
        <dbReference type="ARBA" id="ARBA00030172"/>
    </source>
</evidence>
<dbReference type="EMBL" id="QKKZ01000002">
    <property type="protein sequence ID" value="KAB7514697.1"/>
    <property type="molecule type" value="Genomic_DNA"/>
</dbReference>
<comment type="catalytic activity">
    <reaction evidence="7">
        <text>UDP-N-acetyl-alpha-D-mannosamine + 2 NAD(+) + H2O = UDP-N-acetyl-alpha-D-mannosaminouronate + 2 NADH + 3 H(+)</text>
        <dbReference type="Rhea" id="RHEA:25780"/>
        <dbReference type="ChEBI" id="CHEBI:15377"/>
        <dbReference type="ChEBI" id="CHEBI:15378"/>
        <dbReference type="ChEBI" id="CHEBI:57540"/>
        <dbReference type="ChEBI" id="CHEBI:57945"/>
        <dbReference type="ChEBI" id="CHEBI:68623"/>
        <dbReference type="ChEBI" id="CHEBI:70731"/>
        <dbReference type="EC" id="1.1.1.336"/>
    </reaction>
</comment>
<protein>
    <recommendedName>
        <fullName evidence="3">UDP-N-acetyl-D-mannosamine dehydrogenase</fullName>
        <ecNumber evidence="2">1.1.1.336</ecNumber>
    </recommendedName>
    <alternativeName>
        <fullName evidence="6">UDP-ManNAc 6-dehydrogenase</fullName>
    </alternativeName>
</protein>
<dbReference type="SMART" id="SM00984">
    <property type="entry name" value="UDPG_MGDP_dh_C"/>
    <property type="match status" value="1"/>
</dbReference>
<evidence type="ECO:0000256" key="1">
    <source>
        <dbReference type="ARBA" id="ARBA00006601"/>
    </source>
</evidence>
<dbReference type="InterPro" id="IPR017476">
    <property type="entry name" value="UDP-Glc/GDP-Man"/>
</dbReference>
<dbReference type="InterPro" id="IPR028359">
    <property type="entry name" value="UDP_ManNAc/GlcNAc_DH"/>
</dbReference>
<dbReference type="PIRSF" id="PIRSF500136">
    <property type="entry name" value="UDP_ManNAc_DH"/>
    <property type="match status" value="1"/>
</dbReference>
<dbReference type="PANTHER" id="PTHR43491:SF2">
    <property type="entry name" value="UDP-N-ACETYL-D-MANNOSAMINE DEHYDROGENASE"/>
    <property type="match status" value="1"/>
</dbReference>
<evidence type="ECO:0000256" key="3">
    <source>
        <dbReference type="ARBA" id="ARBA00016796"/>
    </source>
</evidence>
<keyword evidence="11" id="KW-1185">Reference proteome</keyword>
<dbReference type="SUPFAM" id="SSF52413">
    <property type="entry name" value="UDP-glucose/GDP-mannose dehydrogenase C-terminal domain"/>
    <property type="match status" value="1"/>
</dbReference>
<dbReference type="Pfam" id="PF00984">
    <property type="entry name" value="UDPG_MGDP_dh"/>
    <property type="match status" value="1"/>
</dbReference>
<keyword evidence="4" id="KW-0560">Oxidoreductase</keyword>
<comment type="caution">
    <text evidence="10">The sequence shown here is derived from an EMBL/GenBank/DDBJ whole genome shotgun (WGS) entry which is preliminary data.</text>
</comment>
<dbReference type="PIRSF" id="PIRSF000124">
    <property type="entry name" value="UDPglc_GDPman_dh"/>
    <property type="match status" value="1"/>
</dbReference>
<name>A0A5N5U854_9EURY</name>
<evidence type="ECO:0000256" key="7">
    <source>
        <dbReference type="ARBA" id="ARBA00049130"/>
    </source>
</evidence>
<accession>A0A5N5U854</accession>
<dbReference type="EC" id="1.1.1.336" evidence="2"/>
<dbReference type="NCBIfam" id="TIGR03026">
    <property type="entry name" value="NDP-sugDHase"/>
    <property type="match status" value="1"/>
</dbReference>
<evidence type="ECO:0000256" key="8">
    <source>
        <dbReference type="PIRNR" id="PIRNR000124"/>
    </source>
</evidence>
<dbReference type="PANTHER" id="PTHR43491">
    <property type="entry name" value="UDP-N-ACETYL-D-MANNOSAMINE DEHYDROGENASE"/>
    <property type="match status" value="1"/>
</dbReference>
<sequence length="409" mass="43865">MRVAVVGLGHIGLPTALLLAKRHEVVGVDVDESLVATLNDGELPLDEPGLDSLYDEVNDKFTAATDPEPADAYVITVPTPLDQRENVADLGFVRAAVESVADVVSSGELVVLESTVPPGTSERLVQPILADAAADVRYAHCPERAIPERTLDEMTGNDRVVGTDERAAETIRDLYAFTDGELHLTDPTTAEFVKLAENTSRDVGIALANEFATLAEGIGVDAHEAIDIANEHPRVDILNPGPGVGGHCITTDPWFLTGADAQARLVPLARDINDGMPDHVLGLVRKQVAHVRRPRVAVLGVAYKGNVSDTRETPAGRFIRRAENDGYDVRVHDPHVESYDEPLVDRETALDGADCAVVITDHDAFRDLAPADFDGMRTRTVVDSRNILAHDTLREAGISVSVLGDGTQG</sequence>
<gene>
    <name evidence="10" type="ORF">DM867_06165</name>
</gene>
<dbReference type="Proteomes" id="UP000326865">
    <property type="component" value="Unassembled WGS sequence"/>
</dbReference>
<evidence type="ECO:0000256" key="5">
    <source>
        <dbReference type="ARBA" id="ARBA00023027"/>
    </source>
</evidence>
<dbReference type="Pfam" id="PF03721">
    <property type="entry name" value="UDPG_MGDP_dh_N"/>
    <property type="match status" value="1"/>
</dbReference>
<evidence type="ECO:0000256" key="2">
    <source>
        <dbReference type="ARBA" id="ARBA00012935"/>
    </source>
</evidence>